<dbReference type="SUPFAM" id="SSF81665">
    <property type="entry name" value="Calcium ATPase, transmembrane domain M"/>
    <property type="match status" value="1"/>
</dbReference>
<evidence type="ECO:0000256" key="7">
    <source>
        <dbReference type="ARBA" id="ARBA00022842"/>
    </source>
</evidence>
<dbReference type="InterPro" id="IPR006068">
    <property type="entry name" value="ATPase_P-typ_cation-transptr_C"/>
</dbReference>
<dbReference type="Pfam" id="PF00122">
    <property type="entry name" value="E1-E2_ATPase"/>
    <property type="match status" value="1"/>
</dbReference>
<evidence type="ECO:0000256" key="1">
    <source>
        <dbReference type="ARBA" id="ARBA00004651"/>
    </source>
</evidence>
<evidence type="ECO:0000256" key="10">
    <source>
        <dbReference type="ARBA" id="ARBA00023136"/>
    </source>
</evidence>
<sequence length="914" mass="101816">MTSLQQSDDATAASSSITNTIVPVPKYDSKIQSVTYVQGPDKIQPLSREVAEKKLIDVGPNIIITNKPLKCGATQDFNTMTFLFVMILLSVGLRFSQEYKSGVAAQKLKSMVSNKVTVIRLYGPPDERDPTFQDLEMMDRGEVVEVEIPLEEIVPGDWIKLSAGDLIPGDVQLLSSKDLFVSQASLTGEAIPVEKYATQQQITIVCDKSDGEQKVNESEIERPDLCFMGTSVVSGTATAVVLKTGSSTFFGLMAKSLSNQRSINAFQSGIRRVSIMFVLIMVSMIPPVLLLQGFLNHDWWGALLFAISVGVGLTPEMLPMIVNANLARGAMALSKRKCIVKKLDSIINLGGMDILCTDKTGTLTCNKVTLIKHVNFHGTPCQFPLRLSYLNSFFQTGLKNLMDVSIIEFFENEYENDESLNKDKITKVFLKVDEIPFDFVRRRMSVILETDWNPDYKFLISKGAVDEMLACCENVYLGQNDDVNTSNNNDLDNFFPTSNITQITPEILASIHDLTEKLNNDGLRVIAVAYKCMKEYVEPFSVAQETGLTLMGFCAFLDPPKPSAKPALQELFNYNVCVKVLTGDSPTVCQKVCQEIDLPVTAVVTNTDLEGLDEAQMEEIAENTTIFAKLTPLQKAEIVKALKRRGHIVGFLGDGINDAPAIRESDCGISVDEGTDIAKESADIILLEKSLMVLADGVIRGRITFGNTIKYIKMAVSSNFGNVFSILVASAWLPYLPMLPIQVIAQNFLYDVSQIAIPWDKMDPDFLIHPKKWKATSILKFMVCIGPWSSIFDITTFLFMWYYYDCRDATDYHQALFHTAWFVEGLCTQTLIVHIIRTHKVPWIQSTASLPVLLGTFSIIAIGIAIPFSPVNNVLSMVNLPGLYFVYLALALACYWLFTSFAKRMYIYFFKEWL</sequence>
<dbReference type="Proteomes" id="UP000789508">
    <property type="component" value="Unassembled WGS sequence"/>
</dbReference>
<dbReference type="InterPro" id="IPR008250">
    <property type="entry name" value="ATPase_P-typ_transduc_dom_A_sf"/>
</dbReference>
<feature type="transmembrane region" description="Helical" evidence="11">
    <location>
        <begin position="848"/>
        <end position="868"/>
    </location>
</feature>
<dbReference type="GO" id="GO:0016887">
    <property type="term" value="F:ATP hydrolysis activity"/>
    <property type="evidence" value="ECO:0007669"/>
    <property type="project" value="InterPro"/>
</dbReference>
<evidence type="ECO:0000256" key="4">
    <source>
        <dbReference type="ARBA" id="ARBA00022692"/>
    </source>
</evidence>
<dbReference type="InterPro" id="IPR059000">
    <property type="entry name" value="ATPase_P-type_domA"/>
</dbReference>
<dbReference type="Gene3D" id="3.40.50.1000">
    <property type="entry name" value="HAD superfamily/HAD-like"/>
    <property type="match status" value="1"/>
</dbReference>
<name>A0A9N9C7Z8_9GLOM</name>
<dbReference type="PRINTS" id="PR01836">
    <property type="entry name" value="MGATPASE"/>
</dbReference>
<dbReference type="GO" id="GO:0005886">
    <property type="term" value="C:plasma membrane"/>
    <property type="evidence" value="ECO:0007669"/>
    <property type="project" value="UniProtKB-SubCell"/>
</dbReference>
<evidence type="ECO:0000259" key="13">
    <source>
        <dbReference type="Pfam" id="PF00689"/>
    </source>
</evidence>
<evidence type="ECO:0000256" key="11">
    <source>
        <dbReference type="SAM" id="Phobius"/>
    </source>
</evidence>
<keyword evidence="6" id="KW-0067">ATP-binding</keyword>
<dbReference type="InterPro" id="IPR006415">
    <property type="entry name" value="P-type_ATPase_IIIB"/>
</dbReference>
<feature type="domain" description="Cation-transporting P-type ATPase C-terminal" evidence="13">
    <location>
        <begin position="736"/>
        <end position="904"/>
    </location>
</feature>
<keyword evidence="9 11" id="KW-1133">Transmembrane helix</keyword>
<dbReference type="SUPFAM" id="SSF81660">
    <property type="entry name" value="Metal cation-transporting ATPase, ATP-binding domain N"/>
    <property type="match status" value="1"/>
</dbReference>
<evidence type="ECO:0000313" key="15">
    <source>
        <dbReference type="Proteomes" id="UP000789508"/>
    </source>
</evidence>
<keyword evidence="3" id="KW-0597">Phosphoprotein</keyword>
<evidence type="ECO:0000256" key="3">
    <source>
        <dbReference type="ARBA" id="ARBA00022553"/>
    </source>
</evidence>
<dbReference type="OrthoDB" id="158672at2759"/>
<evidence type="ECO:0000256" key="8">
    <source>
        <dbReference type="ARBA" id="ARBA00022967"/>
    </source>
</evidence>
<dbReference type="AlphaFoldDB" id="A0A9N9C7Z8"/>
<accession>A0A9N9C7Z8</accession>
<dbReference type="InterPro" id="IPR023299">
    <property type="entry name" value="ATPase_P-typ_cyto_dom_N"/>
</dbReference>
<dbReference type="InterPro" id="IPR036412">
    <property type="entry name" value="HAD-like_sf"/>
</dbReference>
<keyword evidence="15" id="KW-1185">Reference proteome</keyword>
<dbReference type="Gene3D" id="3.40.1110.10">
    <property type="entry name" value="Calcium-transporting ATPase, cytoplasmic domain N"/>
    <property type="match status" value="1"/>
</dbReference>
<keyword evidence="2" id="KW-1003">Cell membrane</keyword>
<gene>
    <name evidence="14" type="ORF">ALEPTO_LOCUS7853</name>
</gene>
<dbReference type="Pfam" id="PF00689">
    <property type="entry name" value="Cation_ATPase_C"/>
    <property type="match status" value="1"/>
</dbReference>
<reference evidence="14" key="1">
    <citation type="submission" date="2021-06" db="EMBL/GenBank/DDBJ databases">
        <authorList>
            <person name="Kallberg Y."/>
            <person name="Tangrot J."/>
            <person name="Rosling A."/>
        </authorList>
    </citation>
    <scope>NUCLEOTIDE SEQUENCE</scope>
    <source>
        <strain evidence="14">FL130A</strain>
    </source>
</reference>
<dbReference type="SFLD" id="SFLDS00003">
    <property type="entry name" value="Haloacid_Dehalogenase"/>
    <property type="match status" value="1"/>
</dbReference>
<organism evidence="14 15">
    <name type="scientific">Ambispora leptoticha</name>
    <dbReference type="NCBI Taxonomy" id="144679"/>
    <lineage>
        <taxon>Eukaryota</taxon>
        <taxon>Fungi</taxon>
        <taxon>Fungi incertae sedis</taxon>
        <taxon>Mucoromycota</taxon>
        <taxon>Glomeromycotina</taxon>
        <taxon>Glomeromycetes</taxon>
        <taxon>Archaeosporales</taxon>
        <taxon>Ambisporaceae</taxon>
        <taxon>Ambispora</taxon>
    </lineage>
</organism>
<evidence type="ECO:0000313" key="14">
    <source>
        <dbReference type="EMBL" id="CAG8594473.1"/>
    </source>
</evidence>
<evidence type="ECO:0000259" key="12">
    <source>
        <dbReference type="Pfam" id="PF00122"/>
    </source>
</evidence>
<evidence type="ECO:0000256" key="2">
    <source>
        <dbReference type="ARBA" id="ARBA00022475"/>
    </source>
</evidence>
<dbReference type="PROSITE" id="PS00154">
    <property type="entry name" value="ATPASE_E1_E2"/>
    <property type="match status" value="1"/>
</dbReference>
<comment type="caution">
    <text evidence="14">The sequence shown here is derived from an EMBL/GenBank/DDBJ whole genome shotgun (WGS) entry which is preliminary data.</text>
</comment>
<dbReference type="GO" id="GO:0005524">
    <property type="term" value="F:ATP binding"/>
    <property type="evidence" value="ECO:0007669"/>
    <property type="project" value="UniProtKB-KW"/>
</dbReference>
<keyword evidence="10 11" id="KW-0472">Membrane</keyword>
<dbReference type="CDD" id="cd02077">
    <property type="entry name" value="P-type_ATPase_Mg"/>
    <property type="match status" value="1"/>
</dbReference>
<evidence type="ECO:0000256" key="9">
    <source>
        <dbReference type="ARBA" id="ARBA00022989"/>
    </source>
</evidence>
<dbReference type="NCBIfam" id="NF011702">
    <property type="entry name" value="PRK15122.1"/>
    <property type="match status" value="1"/>
</dbReference>
<feature type="transmembrane region" description="Helical" evidence="11">
    <location>
        <begin position="880"/>
        <end position="898"/>
    </location>
</feature>
<feature type="domain" description="P-type ATPase A" evidence="12">
    <location>
        <begin position="145"/>
        <end position="257"/>
    </location>
</feature>
<keyword evidence="8" id="KW-1278">Translocase</keyword>
<dbReference type="EMBL" id="CAJVPS010003788">
    <property type="protein sequence ID" value="CAG8594473.1"/>
    <property type="molecule type" value="Genomic_DNA"/>
</dbReference>
<dbReference type="SUPFAM" id="SSF56784">
    <property type="entry name" value="HAD-like"/>
    <property type="match status" value="1"/>
</dbReference>
<dbReference type="NCBIfam" id="TIGR01524">
    <property type="entry name" value="ATPase-IIIB_Mg"/>
    <property type="match status" value="1"/>
</dbReference>
<protein>
    <submittedName>
        <fullName evidence="14">7417_t:CDS:1</fullName>
    </submittedName>
</protein>
<dbReference type="InterPro" id="IPR023214">
    <property type="entry name" value="HAD_sf"/>
</dbReference>
<dbReference type="GO" id="GO:0015444">
    <property type="term" value="F:P-type magnesium transporter activity"/>
    <property type="evidence" value="ECO:0007669"/>
    <property type="project" value="InterPro"/>
</dbReference>
<feature type="transmembrane region" description="Helical" evidence="11">
    <location>
        <begin position="300"/>
        <end position="327"/>
    </location>
</feature>
<proteinExistence type="predicted"/>
<keyword evidence="7" id="KW-0460">Magnesium</keyword>
<dbReference type="PANTHER" id="PTHR42861">
    <property type="entry name" value="CALCIUM-TRANSPORTING ATPASE"/>
    <property type="match status" value="1"/>
</dbReference>
<keyword evidence="5" id="KW-0547">Nucleotide-binding</keyword>
<dbReference type="Gene3D" id="1.20.1110.10">
    <property type="entry name" value="Calcium-transporting ATPase, transmembrane domain"/>
    <property type="match status" value="1"/>
</dbReference>
<feature type="transmembrane region" description="Helical" evidence="11">
    <location>
        <begin position="273"/>
        <end position="294"/>
    </location>
</feature>
<feature type="transmembrane region" description="Helical" evidence="11">
    <location>
        <begin position="232"/>
        <end position="252"/>
    </location>
</feature>
<keyword evidence="4 11" id="KW-0812">Transmembrane</keyword>
<dbReference type="InterPro" id="IPR001757">
    <property type="entry name" value="P_typ_ATPase"/>
</dbReference>
<dbReference type="Pfam" id="PF13246">
    <property type="entry name" value="Cation_ATPase"/>
    <property type="match status" value="1"/>
</dbReference>
<dbReference type="InterPro" id="IPR044492">
    <property type="entry name" value="P_typ_ATPase_HD_dom"/>
</dbReference>
<dbReference type="InterPro" id="IPR018303">
    <property type="entry name" value="ATPase_P-typ_P_site"/>
</dbReference>
<dbReference type="SFLD" id="SFLDG00002">
    <property type="entry name" value="C1.7:_P-type_atpase_like"/>
    <property type="match status" value="1"/>
</dbReference>
<dbReference type="SUPFAM" id="SSF81653">
    <property type="entry name" value="Calcium ATPase, transduction domain A"/>
    <property type="match status" value="1"/>
</dbReference>
<evidence type="ECO:0000256" key="5">
    <source>
        <dbReference type="ARBA" id="ARBA00022741"/>
    </source>
</evidence>
<dbReference type="Gene3D" id="2.70.150.10">
    <property type="entry name" value="Calcium-transporting ATPase, cytoplasmic transduction domain A"/>
    <property type="match status" value="1"/>
</dbReference>
<comment type="subcellular location">
    <subcellularLocation>
        <location evidence="1">Cell membrane</location>
        <topology evidence="1">Multi-pass membrane protein</topology>
    </subcellularLocation>
</comment>
<feature type="transmembrane region" description="Helical" evidence="11">
    <location>
        <begin position="778"/>
        <end position="803"/>
    </location>
</feature>
<feature type="transmembrane region" description="Helical" evidence="11">
    <location>
        <begin position="815"/>
        <end position="836"/>
    </location>
</feature>
<evidence type="ECO:0000256" key="6">
    <source>
        <dbReference type="ARBA" id="ARBA00022840"/>
    </source>
</evidence>
<dbReference type="NCBIfam" id="TIGR01494">
    <property type="entry name" value="ATPase_P-type"/>
    <property type="match status" value="2"/>
</dbReference>
<dbReference type="SFLD" id="SFLDF00027">
    <property type="entry name" value="p-type_atpase"/>
    <property type="match status" value="1"/>
</dbReference>
<dbReference type="InterPro" id="IPR023298">
    <property type="entry name" value="ATPase_P-typ_TM_dom_sf"/>
</dbReference>